<dbReference type="EMBL" id="JASCZI010090808">
    <property type="protein sequence ID" value="MED6146729.1"/>
    <property type="molecule type" value="Genomic_DNA"/>
</dbReference>
<name>A0ABU6TDW3_9FABA</name>
<organism evidence="2 3">
    <name type="scientific">Stylosanthes scabra</name>
    <dbReference type="NCBI Taxonomy" id="79078"/>
    <lineage>
        <taxon>Eukaryota</taxon>
        <taxon>Viridiplantae</taxon>
        <taxon>Streptophyta</taxon>
        <taxon>Embryophyta</taxon>
        <taxon>Tracheophyta</taxon>
        <taxon>Spermatophyta</taxon>
        <taxon>Magnoliopsida</taxon>
        <taxon>eudicotyledons</taxon>
        <taxon>Gunneridae</taxon>
        <taxon>Pentapetalae</taxon>
        <taxon>rosids</taxon>
        <taxon>fabids</taxon>
        <taxon>Fabales</taxon>
        <taxon>Fabaceae</taxon>
        <taxon>Papilionoideae</taxon>
        <taxon>50 kb inversion clade</taxon>
        <taxon>dalbergioids sensu lato</taxon>
        <taxon>Dalbergieae</taxon>
        <taxon>Pterocarpus clade</taxon>
        <taxon>Stylosanthes</taxon>
    </lineage>
</organism>
<evidence type="ECO:0000313" key="3">
    <source>
        <dbReference type="Proteomes" id="UP001341840"/>
    </source>
</evidence>
<feature type="compositionally biased region" description="Polar residues" evidence="1">
    <location>
        <begin position="37"/>
        <end position="47"/>
    </location>
</feature>
<evidence type="ECO:0000313" key="2">
    <source>
        <dbReference type="EMBL" id="MED6146729.1"/>
    </source>
</evidence>
<evidence type="ECO:0000256" key="1">
    <source>
        <dbReference type="SAM" id="MobiDB-lite"/>
    </source>
</evidence>
<gene>
    <name evidence="2" type="ORF">PIB30_037353</name>
</gene>
<proteinExistence type="predicted"/>
<sequence length="69" mass="7560">MKDRKRSGPDDWSSGKYERWLPGASTGPVGNGYYNRPGSSLGSQRSISGEHRVSSFLRKSGLPLCAMEN</sequence>
<feature type="region of interest" description="Disordered" evidence="1">
    <location>
        <begin position="1"/>
        <end position="53"/>
    </location>
</feature>
<protein>
    <submittedName>
        <fullName evidence="2">Uncharacterized protein</fullName>
    </submittedName>
</protein>
<keyword evidence="3" id="KW-1185">Reference proteome</keyword>
<reference evidence="2 3" key="1">
    <citation type="journal article" date="2023" name="Plants (Basel)">
        <title>Bridging the Gap: Combining Genomics and Transcriptomics Approaches to Understand Stylosanthes scabra, an Orphan Legume from the Brazilian Caatinga.</title>
        <authorList>
            <person name="Ferreira-Neto J.R.C."/>
            <person name="da Silva M.D."/>
            <person name="Binneck E."/>
            <person name="de Melo N.F."/>
            <person name="da Silva R.H."/>
            <person name="de Melo A.L.T.M."/>
            <person name="Pandolfi V."/>
            <person name="Bustamante F.O."/>
            <person name="Brasileiro-Vidal A.C."/>
            <person name="Benko-Iseppon A.M."/>
        </authorList>
    </citation>
    <scope>NUCLEOTIDE SEQUENCE [LARGE SCALE GENOMIC DNA]</scope>
    <source>
        <tissue evidence="2">Leaves</tissue>
    </source>
</reference>
<accession>A0ABU6TDW3</accession>
<comment type="caution">
    <text evidence="2">The sequence shown here is derived from an EMBL/GenBank/DDBJ whole genome shotgun (WGS) entry which is preliminary data.</text>
</comment>
<dbReference type="Proteomes" id="UP001341840">
    <property type="component" value="Unassembled WGS sequence"/>
</dbReference>